<dbReference type="AlphaFoldDB" id="A0A3M8DH46"/>
<accession>A0A3M8DH46</accession>
<reference evidence="1 2" key="1">
    <citation type="submission" date="2018-10" db="EMBL/GenBank/DDBJ databases">
        <title>Phylogenomics of Brevibacillus.</title>
        <authorList>
            <person name="Dunlap C."/>
        </authorList>
    </citation>
    <scope>NUCLEOTIDE SEQUENCE [LARGE SCALE GENOMIC DNA]</scope>
    <source>
        <strain evidence="1 2">JCM 15716</strain>
    </source>
</reference>
<name>A0A3M8DH46_9BACL</name>
<protein>
    <submittedName>
        <fullName evidence="1">Uncharacterized protein</fullName>
    </submittedName>
</protein>
<evidence type="ECO:0000313" key="2">
    <source>
        <dbReference type="Proteomes" id="UP000271031"/>
    </source>
</evidence>
<dbReference type="EMBL" id="RHHQ01000012">
    <property type="protein sequence ID" value="RNB87403.1"/>
    <property type="molecule type" value="Genomic_DNA"/>
</dbReference>
<dbReference type="Proteomes" id="UP000271031">
    <property type="component" value="Unassembled WGS sequence"/>
</dbReference>
<comment type="caution">
    <text evidence="1">The sequence shown here is derived from an EMBL/GenBank/DDBJ whole genome shotgun (WGS) entry which is preliminary data.</text>
</comment>
<dbReference type="OrthoDB" id="2473193at2"/>
<proteinExistence type="predicted"/>
<gene>
    <name evidence="1" type="ORF">EDM56_17245</name>
</gene>
<sequence length="132" mass="15226">MDHVTKKYHVITDELVLFNDEYYVTVLRVSLDSMGAASLSEIFNELYAFSHADVELEIDISEEQQGTWYLQFLVPYMLTLSDTAIKRITRGSEALQSYLDERSISLNVELLRGSDIFAYMKRYNPGLAEVKK</sequence>
<keyword evidence="2" id="KW-1185">Reference proteome</keyword>
<dbReference type="RefSeq" id="WP_122919101.1">
    <property type="nucleotide sequence ID" value="NZ_RHHQ01000012.1"/>
</dbReference>
<organism evidence="1 2">
    <name type="scientific">Brevibacillus fluminis</name>
    <dbReference type="NCBI Taxonomy" id="511487"/>
    <lineage>
        <taxon>Bacteria</taxon>
        <taxon>Bacillati</taxon>
        <taxon>Bacillota</taxon>
        <taxon>Bacilli</taxon>
        <taxon>Bacillales</taxon>
        <taxon>Paenibacillaceae</taxon>
        <taxon>Brevibacillus</taxon>
    </lineage>
</organism>
<evidence type="ECO:0000313" key="1">
    <source>
        <dbReference type="EMBL" id="RNB87403.1"/>
    </source>
</evidence>